<comment type="caution">
    <text evidence="1">The sequence shown here is derived from an EMBL/GenBank/DDBJ whole genome shotgun (WGS) entry which is preliminary data.</text>
</comment>
<dbReference type="GO" id="GO:0016773">
    <property type="term" value="F:phosphotransferase activity, alcohol group as acceptor"/>
    <property type="evidence" value="ECO:0007669"/>
    <property type="project" value="InterPro"/>
</dbReference>
<gene>
    <name evidence="1" type="ORF">LCGC14_1405050</name>
</gene>
<dbReference type="GO" id="GO:0005524">
    <property type="term" value="F:ATP binding"/>
    <property type="evidence" value="ECO:0007669"/>
    <property type="project" value="InterPro"/>
</dbReference>
<organism evidence="1">
    <name type="scientific">marine sediment metagenome</name>
    <dbReference type="NCBI Taxonomy" id="412755"/>
    <lineage>
        <taxon>unclassified sequences</taxon>
        <taxon>metagenomes</taxon>
        <taxon>ecological metagenomes</taxon>
    </lineage>
</organism>
<dbReference type="CDD" id="cd24050">
    <property type="entry name" value="ASKHA_NBD_ANMK"/>
    <property type="match status" value="1"/>
</dbReference>
<dbReference type="NCBIfam" id="NF007148">
    <property type="entry name" value="PRK09585.3-2"/>
    <property type="match status" value="1"/>
</dbReference>
<dbReference type="AlphaFoldDB" id="A0A0F9JVX4"/>
<protein>
    <recommendedName>
        <fullName evidence="2">Anhydro-N-acetylmuramic acid kinase</fullName>
    </recommendedName>
</protein>
<dbReference type="InterPro" id="IPR005338">
    <property type="entry name" value="Anhydro_N_Ac-Mur_kinase"/>
</dbReference>
<dbReference type="SUPFAM" id="SSF53067">
    <property type="entry name" value="Actin-like ATPase domain"/>
    <property type="match status" value="1"/>
</dbReference>
<dbReference type="PANTHER" id="PTHR30605">
    <property type="entry name" value="ANHYDRO-N-ACETYLMURAMIC ACID KINASE"/>
    <property type="match status" value="1"/>
</dbReference>
<dbReference type="EMBL" id="LAZR01009215">
    <property type="protein sequence ID" value="KKM73974.1"/>
    <property type="molecule type" value="Genomic_DNA"/>
</dbReference>
<proteinExistence type="inferred from homology"/>
<dbReference type="PANTHER" id="PTHR30605:SF0">
    <property type="entry name" value="ANHYDRO-N-ACETYLMURAMIC ACID KINASE"/>
    <property type="match status" value="1"/>
</dbReference>
<reference evidence="1" key="1">
    <citation type="journal article" date="2015" name="Nature">
        <title>Complex archaea that bridge the gap between prokaryotes and eukaryotes.</title>
        <authorList>
            <person name="Spang A."/>
            <person name="Saw J.H."/>
            <person name="Jorgensen S.L."/>
            <person name="Zaremba-Niedzwiedzka K."/>
            <person name="Martijn J."/>
            <person name="Lind A.E."/>
            <person name="van Eijk R."/>
            <person name="Schleper C."/>
            <person name="Guy L."/>
            <person name="Ettema T.J."/>
        </authorList>
    </citation>
    <scope>NUCLEOTIDE SEQUENCE</scope>
</reference>
<name>A0A0F9JVX4_9ZZZZ</name>
<dbReference type="HAMAP" id="MF_01270">
    <property type="entry name" value="AnhMurNAc_kinase"/>
    <property type="match status" value="1"/>
</dbReference>
<accession>A0A0F9JVX4</accession>
<evidence type="ECO:0000313" key="1">
    <source>
        <dbReference type="EMBL" id="KKM73974.1"/>
    </source>
</evidence>
<dbReference type="Pfam" id="PF03702">
    <property type="entry name" value="AnmK"/>
    <property type="match status" value="1"/>
</dbReference>
<dbReference type="Gene3D" id="3.30.420.40">
    <property type="match status" value="2"/>
</dbReference>
<dbReference type="GO" id="GO:0009254">
    <property type="term" value="P:peptidoglycan turnover"/>
    <property type="evidence" value="ECO:0007669"/>
    <property type="project" value="InterPro"/>
</dbReference>
<dbReference type="GO" id="GO:0006040">
    <property type="term" value="P:amino sugar metabolic process"/>
    <property type="evidence" value="ECO:0007669"/>
    <property type="project" value="InterPro"/>
</dbReference>
<evidence type="ECO:0008006" key="2">
    <source>
        <dbReference type="Google" id="ProtNLM"/>
    </source>
</evidence>
<dbReference type="InterPro" id="IPR043129">
    <property type="entry name" value="ATPase_NBD"/>
</dbReference>
<sequence length="388" mass="41135">MSPARRRLVIGLMSGTSRDAVDAAAVSITGAGPDLFDLPNIKIRLIHHLSVRYPRSLASDLLSLDSLTSGDICRINVEVGEAFARAAIKCAEGAGIALKRFQAVASHGQTLWHIPPQGGPKRRRNGSTMQVGEPAVIARRTGLPVVSGFRAADMALGGQGAPLVAYADYILFKSKAPIAVHNLGGISNVTLVTPRLEGVRAFDTGPGNSLMDAAMRRYFGKPFDRGGAKARRGRPDKELLRRLLAHPYFRMKPPKSTGLETFGPAMLDEVLPSSSRKRGEDVLATLAQFTAHSVAHAYRRFVLPGSAITEAVFSGGGTRNTFLMELLGEHIKPVKLSLSDSYGVPAQAKEALAFAVLGAARLDDVRTSLPGVTGASGSVMLGSITHAS</sequence>